<accession>A0ABS1L1X1</accession>
<dbReference type="PROSITE" id="PS50043">
    <property type="entry name" value="HTH_LUXR_2"/>
    <property type="match status" value="1"/>
</dbReference>
<dbReference type="Gene3D" id="1.10.10.10">
    <property type="entry name" value="Winged helix-like DNA-binding domain superfamily/Winged helix DNA-binding domain"/>
    <property type="match status" value="1"/>
</dbReference>
<protein>
    <submittedName>
        <fullName evidence="2">Helix-turn-helix transcriptional regulator</fullName>
    </submittedName>
</protein>
<dbReference type="RefSeq" id="WP_202016302.1">
    <property type="nucleotide sequence ID" value="NZ_JAERRB010000018.1"/>
</dbReference>
<organism evidence="2 3">
    <name type="scientific">Chryseolinea lacunae</name>
    <dbReference type="NCBI Taxonomy" id="2801331"/>
    <lineage>
        <taxon>Bacteria</taxon>
        <taxon>Pseudomonadati</taxon>
        <taxon>Bacteroidota</taxon>
        <taxon>Cytophagia</taxon>
        <taxon>Cytophagales</taxon>
        <taxon>Fulvivirgaceae</taxon>
        <taxon>Chryseolinea</taxon>
    </lineage>
</organism>
<dbReference type="Proteomes" id="UP000613030">
    <property type="component" value="Unassembled WGS sequence"/>
</dbReference>
<name>A0ABS1L1X1_9BACT</name>
<dbReference type="PRINTS" id="PR00038">
    <property type="entry name" value="HTHLUXR"/>
</dbReference>
<dbReference type="SUPFAM" id="SSF46894">
    <property type="entry name" value="C-terminal effector domain of the bipartite response regulators"/>
    <property type="match status" value="1"/>
</dbReference>
<dbReference type="EMBL" id="JAERRB010000018">
    <property type="protein sequence ID" value="MBL0745709.1"/>
    <property type="molecule type" value="Genomic_DNA"/>
</dbReference>
<reference evidence="2 3" key="1">
    <citation type="submission" date="2021-01" db="EMBL/GenBank/DDBJ databases">
        <title>Chryseolinea sp. Jin1 Genome sequencing and assembly.</title>
        <authorList>
            <person name="Kim I."/>
        </authorList>
    </citation>
    <scope>NUCLEOTIDE SEQUENCE [LARGE SCALE GENOMIC DNA]</scope>
    <source>
        <strain evidence="2 3">Jin1</strain>
    </source>
</reference>
<dbReference type="SMART" id="SM00421">
    <property type="entry name" value="HTH_LUXR"/>
    <property type="match status" value="1"/>
</dbReference>
<evidence type="ECO:0000259" key="1">
    <source>
        <dbReference type="PROSITE" id="PS50043"/>
    </source>
</evidence>
<gene>
    <name evidence="2" type="ORF">JI741_31035</name>
</gene>
<dbReference type="InterPro" id="IPR036388">
    <property type="entry name" value="WH-like_DNA-bd_sf"/>
</dbReference>
<feature type="domain" description="HTH luxR-type" evidence="1">
    <location>
        <begin position="1"/>
        <end position="64"/>
    </location>
</feature>
<keyword evidence="3" id="KW-1185">Reference proteome</keyword>
<dbReference type="InterPro" id="IPR016032">
    <property type="entry name" value="Sig_transdc_resp-reg_C-effctor"/>
</dbReference>
<dbReference type="Pfam" id="PF00196">
    <property type="entry name" value="GerE"/>
    <property type="match status" value="1"/>
</dbReference>
<proteinExistence type="predicted"/>
<dbReference type="InterPro" id="IPR000792">
    <property type="entry name" value="Tscrpt_reg_LuxR_C"/>
</dbReference>
<evidence type="ECO:0000313" key="3">
    <source>
        <dbReference type="Proteomes" id="UP000613030"/>
    </source>
</evidence>
<sequence>MKKVDITDKQLQVLRLISEGYSSEEIAKKLGNSKKTIDSIRIEMLNRFQVRNAAHLVAYGFKKKWLK</sequence>
<comment type="caution">
    <text evidence="2">The sequence shown here is derived from an EMBL/GenBank/DDBJ whole genome shotgun (WGS) entry which is preliminary data.</text>
</comment>
<evidence type="ECO:0000313" key="2">
    <source>
        <dbReference type="EMBL" id="MBL0745709.1"/>
    </source>
</evidence>